<evidence type="ECO:0000313" key="3">
    <source>
        <dbReference type="EMBL" id="SEK04803.1"/>
    </source>
</evidence>
<evidence type="ECO:0000313" key="4">
    <source>
        <dbReference type="Proteomes" id="UP000183529"/>
    </source>
</evidence>
<feature type="transmembrane region" description="Helical" evidence="1">
    <location>
        <begin position="149"/>
        <end position="169"/>
    </location>
</feature>
<reference evidence="2 5" key="2">
    <citation type="submission" date="2018-05" db="EMBL/GenBank/DDBJ databases">
        <title>Genomic Encyclopedia of Type Strains, Phase IV (KMG-V): Genome sequencing to study the core and pangenomes of soil and plant-associated prokaryotes.</title>
        <authorList>
            <person name="Whitman W."/>
        </authorList>
    </citation>
    <scope>NUCLEOTIDE SEQUENCE [LARGE SCALE GENOMIC DNA]</scope>
    <source>
        <strain evidence="2 5">SIr-6563</strain>
    </source>
</reference>
<dbReference type="EMBL" id="QJJV01000013">
    <property type="protein sequence ID" value="PXX14176.1"/>
    <property type="molecule type" value="Genomic_DNA"/>
</dbReference>
<feature type="transmembrane region" description="Helical" evidence="1">
    <location>
        <begin position="114"/>
        <end position="137"/>
    </location>
</feature>
<dbReference type="EMBL" id="FNZM01000014">
    <property type="protein sequence ID" value="SEK04803.1"/>
    <property type="molecule type" value="Genomic_DNA"/>
</dbReference>
<organism evidence="3 4">
    <name type="scientific">Paraburkholderia tropica</name>
    <dbReference type="NCBI Taxonomy" id="92647"/>
    <lineage>
        <taxon>Bacteria</taxon>
        <taxon>Pseudomonadati</taxon>
        <taxon>Pseudomonadota</taxon>
        <taxon>Betaproteobacteria</taxon>
        <taxon>Burkholderiales</taxon>
        <taxon>Burkholderiaceae</taxon>
        <taxon>Paraburkholderia</taxon>
    </lineage>
</organism>
<evidence type="ECO:0000256" key="1">
    <source>
        <dbReference type="SAM" id="Phobius"/>
    </source>
</evidence>
<dbReference type="PANTHER" id="PTHR43535">
    <property type="entry name" value="PHOSPHATIDATE CYTIDYLYLTRANSFERASE"/>
    <property type="match status" value="1"/>
</dbReference>
<name>A0A1A5WZP2_9BURK</name>
<keyword evidence="3" id="KW-0808">Transferase</keyword>
<sequence length="313" mass="34307">MPHVFWITIVGVLALLCVFTVAGAVLRVRLGAGNATIVNMNQRISAWWVMIAVVTAALWLGPYATLFLFFICSFFALREFITLTPTKPADYWSLVLAYYVALPVQFLLVALHWYGLFAIFMPVYMFFVLAAAAAFAQDTAEFLERNAKIQWALMVCVYSLSYAPALLLLPLPHYFSNNGPLLLFFLLVVQSSDVFQYVCGKLWGKHKLSPLVSPSKTWEGLIGGGALAIGLGTLLHGLTPFNLWQAALMSAVTVIGGFVGGLVLSAVKRSMGAKDWGVMIAGHGGMLDRVDSICFAAPIFFHLTRYFFVPAGC</sequence>
<dbReference type="OrthoDB" id="9799199at2"/>
<feature type="transmembrane region" description="Helical" evidence="1">
    <location>
        <begin position="47"/>
        <end position="77"/>
    </location>
</feature>
<keyword evidence="5" id="KW-1185">Reference proteome</keyword>
<evidence type="ECO:0000313" key="5">
    <source>
        <dbReference type="Proteomes" id="UP000247515"/>
    </source>
</evidence>
<dbReference type="Proteomes" id="UP000183529">
    <property type="component" value="Unassembled WGS sequence"/>
</dbReference>
<feature type="transmembrane region" description="Helical" evidence="1">
    <location>
        <begin position="89"/>
        <end position="108"/>
    </location>
</feature>
<dbReference type="RefSeq" id="WP_065065754.1">
    <property type="nucleotide sequence ID" value="NZ_CADFGN010000012.1"/>
</dbReference>
<proteinExistence type="predicted"/>
<evidence type="ECO:0000313" key="2">
    <source>
        <dbReference type="EMBL" id="PXX14176.1"/>
    </source>
</evidence>
<protein>
    <submittedName>
        <fullName evidence="3">Phosphatidate cytidylyltransferase</fullName>
    </submittedName>
</protein>
<dbReference type="GO" id="GO:0016779">
    <property type="term" value="F:nucleotidyltransferase activity"/>
    <property type="evidence" value="ECO:0007669"/>
    <property type="project" value="UniProtKB-KW"/>
</dbReference>
<dbReference type="PANTHER" id="PTHR43535:SF1">
    <property type="entry name" value="PHOSPHATIDATE CYTIDYLYLTRANSFERASE"/>
    <property type="match status" value="1"/>
</dbReference>
<dbReference type="Proteomes" id="UP000247515">
    <property type="component" value="Unassembled WGS sequence"/>
</dbReference>
<dbReference type="AlphaFoldDB" id="A0A1A5WZP2"/>
<keyword evidence="3" id="KW-0548">Nucleotidyltransferase</keyword>
<dbReference type="Pfam" id="PF01148">
    <property type="entry name" value="CTP_transf_1"/>
    <property type="match status" value="1"/>
</dbReference>
<keyword evidence="1" id="KW-0472">Membrane</keyword>
<comment type="caution">
    <text evidence="3">The sequence shown here is derived from an EMBL/GenBank/DDBJ whole genome shotgun (WGS) entry which is preliminary data.</text>
</comment>
<keyword evidence="1" id="KW-0812">Transmembrane</keyword>
<accession>A0A1A5WZP2</accession>
<gene>
    <name evidence="2" type="ORF">C7400_113110</name>
    <name evidence="3" type="ORF">SAMN05216550_114114</name>
</gene>
<reference evidence="3 4" key="1">
    <citation type="submission" date="2016-10" db="EMBL/GenBank/DDBJ databases">
        <authorList>
            <person name="Varghese N."/>
            <person name="Submissions S."/>
        </authorList>
    </citation>
    <scope>NUCLEOTIDE SEQUENCE [LARGE SCALE GENOMIC DNA]</scope>
    <source>
        <strain evidence="3 4">LMG 22274</strain>
    </source>
</reference>
<feature type="transmembrane region" description="Helical" evidence="1">
    <location>
        <begin position="181"/>
        <end position="199"/>
    </location>
</feature>
<dbReference type="GO" id="GO:0009273">
    <property type="term" value="P:peptidoglycan-based cell wall biogenesis"/>
    <property type="evidence" value="ECO:0007669"/>
    <property type="project" value="TreeGrafter"/>
</dbReference>
<dbReference type="GeneID" id="61304012"/>
<keyword evidence="1" id="KW-1133">Transmembrane helix</keyword>
<dbReference type="GO" id="GO:0005886">
    <property type="term" value="C:plasma membrane"/>
    <property type="evidence" value="ECO:0007669"/>
    <property type="project" value="TreeGrafter"/>
</dbReference>
<feature type="transmembrane region" description="Helical" evidence="1">
    <location>
        <begin position="244"/>
        <end position="267"/>
    </location>
</feature>